<keyword evidence="3" id="KW-1185">Reference proteome</keyword>
<sequence>MNSRSGYPPPWMGGGDGGSMHPNANTSFQQRNQQQYMQRSSVPHQQQFQNQQTQQWMRRNQLSSDSAIDDVEKTGWRFSAEAISTMRKVACRSHAARQKNLQLLNSTAVFKALNCSSMMSIPWNPSKVSKNLRICCAENLEVMESTLSNLHTTSRLGKMHNLTSDSGSSTGRLRPHLFSLRLRHESEGMHI</sequence>
<feature type="compositionally biased region" description="Low complexity" evidence="1">
    <location>
        <begin position="29"/>
        <end position="38"/>
    </location>
</feature>
<comment type="caution">
    <text evidence="2">The sequence shown here is derived from an EMBL/GenBank/DDBJ whole genome shotgun (WGS) entry which is preliminary data.</text>
</comment>
<dbReference type="Proteomes" id="UP000824120">
    <property type="component" value="Chromosome 5"/>
</dbReference>
<feature type="region of interest" description="Disordered" evidence="1">
    <location>
        <begin position="1"/>
        <end position="46"/>
    </location>
</feature>
<evidence type="ECO:0000313" key="3">
    <source>
        <dbReference type="Proteomes" id="UP000824120"/>
    </source>
</evidence>
<evidence type="ECO:0000256" key="1">
    <source>
        <dbReference type="SAM" id="MobiDB-lite"/>
    </source>
</evidence>
<proteinExistence type="predicted"/>
<protein>
    <submittedName>
        <fullName evidence="2">Uncharacterized protein</fullName>
    </submittedName>
</protein>
<organism evidence="2 3">
    <name type="scientific">Solanum commersonii</name>
    <name type="common">Commerson's wild potato</name>
    <name type="synonym">Commerson's nightshade</name>
    <dbReference type="NCBI Taxonomy" id="4109"/>
    <lineage>
        <taxon>Eukaryota</taxon>
        <taxon>Viridiplantae</taxon>
        <taxon>Streptophyta</taxon>
        <taxon>Embryophyta</taxon>
        <taxon>Tracheophyta</taxon>
        <taxon>Spermatophyta</taxon>
        <taxon>Magnoliopsida</taxon>
        <taxon>eudicotyledons</taxon>
        <taxon>Gunneridae</taxon>
        <taxon>Pentapetalae</taxon>
        <taxon>asterids</taxon>
        <taxon>lamiids</taxon>
        <taxon>Solanales</taxon>
        <taxon>Solanaceae</taxon>
        <taxon>Solanoideae</taxon>
        <taxon>Solaneae</taxon>
        <taxon>Solanum</taxon>
    </lineage>
</organism>
<name>A0A9J5Z4Y7_SOLCO</name>
<dbReference type="EMBL" id="JACXVP010000005">
    <property type="protein sequence ID" value="KAG5606992.1"/>
    <property type="molecule type" value="Genomic_DNA"/>
</dbReference>
<reference evidence="2 3" key="1">
    <citation type="submission" date="2020-09" db="EMBL/GenBank/DDBJ databases">
        <title>De no assembly of potato wild relative species, Solanum commersonii.</title>
        <authorList>
            <person name="Cho K."/>
        </authorList>
    </citation>
    <scope>NUCLEOTIDE SEQUENCE [LARGE SCALE GENOMIC DNA]</scope>
    <source>
        <strain evidence="2">LZ3.2</strain>
        <tissue evidence="2">Leaf</tissue>
    </source>
</reference>
<gene>
    <name evidence="2" type="ORF">H5410_028484</name>
</gene>
<accession>A0A9J5Z4Y7</accession>
<evidence type="ECO:0000313" key="2">
    <source>
        <dbReference type="EMBL" id="KAG5606992.1"/>
    </source>
</evidence>
<dbReference type="AlphaFoldDB" id="A0A9J5Z4Y7"/>